<evidence type="ECO:0000256" key="11">
    <source>
        <dbReference type="PROSITE-ProRule" id="PRU01360"/>
    </source>
</evidence>
<evidence type="ECO:0000313" key="16">
    <source>
        <dbReference type="EMBL" id="EKO37207.1"/>
    </source>
</evidence>
<sequence length="807" mass="87615">MVKSYKNIYLSTLLFTAVISFTQNTFAQSSDDSRLEEVVVTAQKKEQGLAEVPISISVMSGERMSQLGVTTLEGLSTHVPGLVINKGAGEMNIYMRGVGSGANKGFSQSITQFIDGMPIIRGQQYLTPLLDVERVEVLKGAQGVLFGKNTIGGVINVVSKSPIIGGDTDGNWSMEYVPEWSTKKLQGAMNIPVNDTFAMRLAASIEDSDGWVTNEFLNKDEPSNEAKALRATLLWDLGETEIDLKLSTATSEKSGQETGISVYRTVGPLGLMAQNGYTAAFLAVNILNKHYSDMVTGVPGSTYVNNGQGENPTGGEVNSDSAILNITSSWGDHEIKSTTTYSTYDYTWGLDADFGPMDFLSTDSNHDFSSLTQEFVITSPTSDKFEYIAGFYYDDIEYWSQNNGTLQTDFGGKFGQTFPAPDLFAFQTGGRFSAQTAATHTLFDQQSTSKSIFAEGTWYLNDRLTMIAGVRKSEDDKDLKGSQVMSSNVTGGVSINTPTMNPVILGVVKVLLDRSPYNFPLQKRSESHTTPSVKFIYEATDSTRLYLSYAEGYKAGGFDGSENAPQTNATTPAPTFEFRPEEASTIELGAKINIPENSFRANIAYFSTDYEDLQVSAWNGSAFVVSNAAQAEIDGLEMDMTWAPTDSFLVGGSVTSLDFAYSSFDTGACTADQEFANRLATGSRSCTQDQTGQTGNYAPELSANIFMNYFQALSNDKQMVLSLNANYQDEFGSAGDNDPLGIHESATKIDASATMVMANGLEISLFGRNITDEQVGTQSIDLPLVNGSHFMLWERGKEIGLSLKANF</sequence>
<evidence type="ECO:0000256" key="1">
    <source>
        <dbReference type="ARBA" id="ARBA00004571"/>
    </source>
</evidence>
<keyword evidence="2 11" id="KW-0813">Transport</keyword>
<protein>
    <submittedName>
        <fullName evidence="16">TonB-dependent receptor</fullName>
    </submittedName>
</protein>
<proteinExistence type="inferred from homology"/>
<dbReference type="STRING" id="1208365.B273_0146"/>
<feature type="domain" description="TonB-dependent receptor plug" evidence="15">
    <location>
        <begin position="50"/>
        <end position="154"/>
    </location>
</feature>
<dbReference type="PROSITE" id="PS52016">
    <property type="entry name" value="TONB_DEPENDENT_REC_3"/>
    <property type="match status" value="1"/>
</dbReference>
<dbReference type="AlphaFoldDB" id="K6FF27"/>
<evidence type="ECO:0000256" key="4">
    <source>
        <dbReference type="ARBA" id="ARBA00022496"/>
    </source>
</evidence>
<evidence type="ECO:0000256" key="6">
    <source>
        <dbReference type="ARBA" id="ARBA00023004"/>
    </source>
</evidence>
<organism evidence="16 17">
    <name type="scientific">SAR86 cluster bacterium SAR86E</name>
    <dbReference type="NCBI Taxonomy" id="1208365"/>
    <lineage>
        <taxon>Bacteria</taxon>
        <taxon>Pseudomonadati</taxon>
        <taxon>Pseudomonadota</taxon>
        <taxon>Gammaproteobacteria</taxon>
        <taxon>SAR86 cluster</taxon>
    </lineage>
</organism>
<comment type="subcellular location">
    <subcellularLocation>
        <location evidence="1 11">Cell outer membrane</location>
        <topology evidence="1 11">Multi-pass membrane protein</topology>
    </subcellularLocation>
</comment>
<evidence type="ECO:0000256" key="13">
    <source>
        <dbReference type="SAM" id="SignalP"/>
    </source>
</evidence>
<accession>K6FF27</accession>
<evidence type="ECO:0000256" key="2">
    <source>
        <dbReference type="ARBA" id="ARBA00022448"/>
    </source>
</evidence>
<evidence type="ECO:0000259" key="15">
    <source>
        <dbReference type="Pfam" id="PF07715"/>
    </source>
</evidence>
<dbReference type="PATRIC" id="fig|1208365.4.peg.150"/>
<keyword evidence="7" id="KW-0406">Ion transport</keyword>
<dbReference type="EMBL" id="AMWX01000001">
    <property type="protein sequence ID" value="EKO37207.1"/>
    <property type="molecule type" value="Genomic_DNA"/>
</dbReference>
<keyword evidence="10 11" id="KW-0998">Cell outer membrane</keyword>
<dbReference type="Proteomes" id="UP000010310">
    <property type="component" value="Unassembled WGS sequence"/>
</dbReference>
<evidence type="ECO:0000259" key="14">
    <source>
        <dbReference type="Pfam" id="PF00593"/>
    </source>
</evidence>
<keyword evidence="4" id="KW-0410">Iron transport</keyword>
<dbReference type="GO" id="GO:0006826">
    <property type="term" value="P:iron ion transport"/>
    <property type="evidence" value="ECO:0007669"/>
    <property type="project" value="UniProtKB-KW"/>
</dbReference>
<dbReference type="PANTHER" id="PTHR32552">
    <property type="entry name" value="FERRICHROME IRON RECEPTOR-RELATED"/>
    <property type="match status" value="1"/>
</dbReference>
<reference evidence="16 17" key="1">
    <citation type="submission" date="2012-09" db="EMBL/GenBank/DDBJ databases">
        <authorList>
            <person name="Dupont C.L."/>
            <person name="Rusch D.B."/>
            <person name="Lombardo M.-J."/>
            <person name="Novotny M."/>
            <person name="Yee-Greenbaum J."/>
            <person name="Laskin R."/>
        </authorList>
    </citation>
    <scope>NUCLEOTIDE SEQUENCE [LARGE SCALE GENOMIC DNA]</scope>
    <source>
        <strain evidence="16">SAR86E</strain>
    </source>
</reference>
<evidence type="ECO:0000256" key="8">
    <source>
        <dbReference type="ARBA" id="ARBA00023077"/>
    </source>
</evidence>
<keyword evidence="16" id="KW-0675">Receptor</keyword>
<dbReference type="InterPro" id="IPR039426">
    <property type="entry name" value="TonB-dep_rcpt-like"/>
</dbReference>
<dbReference type="Pfam" id="PF07715">
    <property type="entry name" value="Plug"/>
    <property type="match status" value="1"/>
</dbReference>
<keyword evidence="3 11" id="KW-1134">Transmembrane beta strand</keyword>
<evidence type="ECO:0000256" key="7">
    <source>
        <dbReference type="ARBA" id="ARBA00023065"/>
    </source>
</evidence>
<gene>
    <name evidence="16" type="ORF">B273_0146</name>
</gene>
<dbReference type="SUPFAM" id="SSF56935">
    <property type="entry name" value="Porins"/>
    <property type="match status" value="1"/>
</dbReference>
<comment type="caution">
    <text evidence="16">The sequence shown here is derived from an EMBL/GenBank/DDBJ whole genome shotgun (WGS) entry which is preliminary data.</text>
</comment>
<feature type="signal peptide" evidence="13">
    <location>
        <begin position="1"/>
        <end position="27"/>
    </location>
</feature>
<dbReference type="PANTHER" id="PTHR32552:SF81">
    <property type="entry name" value="TONB-DEPENDENT OUTER MEMBRANE RECEPTOR"/>
    <property type="match status" value="1"/>
</dbReference>
<evidence type="ECO:0000313" key="17">
    <source>
        <dbReference type="Proteomes" id="UP000010310"/>
    </source>
</evidence>
<dbReference type="InterPro" id="IPR012910">
    <property type="entry name" value="Plug_dom"/>
</dbReference>
<dbReference type="InterPro" id="IPR036942">
    <property type="entry name" value="Beta-barrel_TonB_sf"/>
</dbReference>
<keyword evidence="13" id="KW-0732">Signal</keyword>
<dbReference type="Gene3D" id="2.40.170.20">
    <property type="entry name" value="TonB-dependent receptor, beta-barrel domain"/>
    <property type="match status" value="1"/>
</dbReference>
<dbReference type="InterPro" id="IPR000531">
    <property type="entry name" value="Beta-barrel_TonB"/>
</dbReference>
<keyword evidence="9 11" id="KW-0472">Membrane</keyword>
<dbReference type="GO" id="GO:0009279">
    <property type="term" value="C:cell outer membrane"/>
    <property type="evidence" value="ECO:0007669"/>
    <property type="project" value="UniProtKB-SubCell"/>
</dbReference>
<evidence type="ECO:0000256" key="10">
    <source>
        <dbReference type="ARBA" id="ARBA00023237"/>
    </source>
</evidence>
<feature type="domain" description="TonB-dependent receptor-like beta-barrel" evidence="14">
    <location>
        <begin position="305"/>
        <end position="769"/>
    </location>
</feature>
<dbReference type="Pfam" id="PF00593">
    <property type="entry name" value="TonB_dep_Rec_b-barrel"/>
    <property type="match status" value="1"/>
</dbReference>
<evidence type="ECO:0000256" key="9">
    <source>
        <dbReference type="ARBA" id="ARBA00023136"/>
    </source>
</evidence>
<evidence type="ECO:0000256" key="3">
    <source>
        <dbReference type="ARBA" id="ARBA00022452"/>
    </source>
</evidence>
<evidence type="ECO:0000256" key="5">
    <source>
        <dbReference type="ARBA" id="ARBA00022692"/>
    </source>
</evidence>
<evidence type="ECO:0000256" key="12">
    <source>
        <dbReference type="RuleBase" id="RU003357"/>
    </source>
</evidence>
<keyword evidence="6" id="KW-0408">Iron</keyword>
<name>K6FF27_9GAMM</name>
<keyword evidence="8 12" id="KW-0798">TonB box</keyword>
<comment type="similarity">
    <text evidence="11 12">Belongs to the TonB-dependent receptor family.</text>
</comment>
<feature type="chain" id="PRO_5003891205" evidence="13">
    <location>
        <begin position="28"/>
        <end position="807"/>
    </location>
</feature>
<keyword evidence="17" id="KW-1185">Reference proteome</keyword>
<keyword evidence="5 11" id="KW-0812">Transmembrane</keyword>